<proteinExistence type="predicted"/>
<accession>A0A8S5T2Z0</accession>
<evidence type="ECO:0000313" key="1">
    <source>
        <dbReference type="EMBL" id="DAF57138.1"/>
    </source>
</evidence>
<name>A0A8S5T2Z0_9CAUD</name>
<dbReference type="EMBL" id="BK032729">
    <property type="protein sequence ID" value="DAF57138.1"/>
    <property type="molecule type" value="Genomic_DNA"/>
</dbReference>
<organism evidence="1">
    <name type="scientific">Siphoviridae sp. ctnR15</name>
    <dbReference type="NCBI Taxonomy" id="2827938"/>
    <lineage>
        <taxon>Viruses</taxon>
        <taxon>Duplodnaviria</taxon>
        <taxon>Heunggongvirae</taxon>
        <taxon>Uroviricota</taxon>
        <taxon>Caudoviricetes</taxon>
    </lineage>
</organism>
<sequence length="41" mass="4673">MQEILSTFRECAILALRTSRQPLRAAQVSFSHNAQTSRPRT</sequence>
<reference evidence="1" key="1">
    <citation type="journal article" date="2021" name="Proc. Natl. Acad. Sci. U.S.A.">
        <title>A Catalog of Tens of Thousands of Viruses from Human Metagenomes Reveals Hidden Associations with Chronic Diseases.</title>
        <authorList>
            <person name="Tisza M.J."/>
            <person name="Buck C.B."/>
        </authorList>
    </citation>
    <scope>NUCLEOTIDE SEQUENCE</scope>
    <source>
        <strain evidence="1">CtnR15</strain>
    </source>
</reference>
<protein>
    <submittedName>
        <fullName evidence="1">Uncharacterized protein</fullName>
    </submittedName>
</protein>